<dbReference type="OrthoDB" id="529205at2759"/>
<dbReference type="EMBL" id="ML119175">
    <property type="protein sequence ID" value="RPB07798.1"/>
    <property type="molecule type" value="Genomic_DNA"/>
</dbReference>
<feature type="region of interest" description="Disordered" evidence="1">
    <location>
        <begin position="86"/>
        <end position="111"/>
    </location>
</feature>
<name>A0A3N4KE82_9PEZI</name>
<gene>
    <name evidence="3" type="ORF">P167DRAFT_549491</name>
</gene>
<evidence type="ECO:0000313" key="3">
    <source>
        <dbReference type="EMBL" id="RPB07798.1"/>
    </source>
</evidence>
<keyword evidence="4" id="KW-1185">Reference proteome</keyword>
<dbReference type="InParanoid" id="A0A3N4KE82"/>
<keyword evidence="2" id="KW-0732">Signal</keyword>
<feature type="signal peptide" evidence="2">
    <location>
        <begin position="1"/>
        <end position="18"/>
    </location>
</feature>
<dbReference type="Proteomes" id="UP000277580">
    <property type="component" value="Unassembled WGS sequence"/>
</dbReference>
<feature type="chain" id="PRO_5018232921" description="Mitochondrial ATPase inhibitor" evidence="2">
    <location>
        <begin position="19"/>
        <end position="111"/>
    </location>
</feature>
<feature type="compositionally biased region" description="Basic and acidic residues" evidence="1">
    <location>
        <begin position="42"/>
        <end position="73"/>
    </location>
</feature>
<feature type="region of interest" description="Disordered" evidence="1">
    <location>
        <begin position="32"/>
        <end position="73"/>
    </location>
</feature>
<protein>
    <recommendedName>
        <fullName evidence="5">Mitochondrial ATPase inhibitor</fullName>
    </recommendedName>
</protein>
<dbReference type="AlphaFoldDB" id="A0A3N4KE82"/>
<proteinExistence type="predicted"/>
<sequence>MSASLLLLRSSIAARSSAALLPRTTSVAALRAMSDHSTSTRHGNDPEVLQKGKDSVLRKHSKNSTEEPRWHEELASDAEAFVKAQRDEINGVHEEISELQKRTTPKPKRDS</sequence>
<accession>A0A3N4KE82</accession>
<organism evidence="3 4">
    <name type="scientific">Morchella conica CCBAS932</name>
    <dbReference type="NCBI Taxonomy" id="1392247"/>
    <lineage>
        <taxon>Eukaryota</taxon>
        <taxon>Fungi</taxon>
        <taxon>Dikarya</taxon>
        <taxon>Ascomycota</taxon>
        <taxon>Pezizomycotina</taxon>
        <taxon>Pezizomycetes</taxon>
        <taxon>Pezizales</taxon>
        <taxon>Morchellaceae</taxon>
        <taxon>Morchella</taxon>
    </lineage>
</organism>
<evidence type="ECO:0000256" key="2">
    <source>
        <dbReference type="SAM" id="SignalP"/>
    </source>
</evidence>
<evidence type="ECO:0008006" key="5">
    <source>
        <dbReference type="Google" id="ProtNLM"/>
    </source>
</evidence>
<evidence type="ECO:0000313" key="4">
    <source>
        <dbReference type="Proteomes" id="UP000277580"/>
    </source>
</evidence>
<reference evidence="3 4" key="1">
    <citation type="journal article" date="2018" name="Nat. Ecol. Evol.">
        <title>Pezizomycetes genomes reveal the molecular basis of ectomycorrhizal truffle lifestyle.</title>
        <authorList>
            <person name="Murat C."/>
            <person name="Payen T."/>
            <person name="Noel B."/>
            <person name="Kuo A."/>
            <person name="Morin E."/>
            <person name="Chen J."/>
            <person name="Kohler A."/>
            <person name="Krizsan K."/>
            <person name="Balestrini R."/>
            <person name="Da Silva C."/>
            <person name="Montanini B."/>
            <person name="Hainaut M."/>
            <person name="Levati E."/>
            <person name="Barry K.W."/>
            <person name="Belfiori B."/>
            <person name="Cichocki N."/>
            <person name="Clum A."/>
            <person name="Dockter R.B."/>
            <person name="Fauchery L."/>
            <person name="Guy J."/>
            <person name="Iotti M."/>
            <person name="Le Tacon F."/>
            <person name="Lindquist E.A."/>
            <person name="Lipzen A."/>
            <person name="Malagnac F."/>
            <person name="Mello A."/>
            <person name="Molinier V."/>
            <person name="Miyauchi S."/>
            <person name="Poulain J."/>
            <person name="Riccioni C."/>
            <person name="Rubini A."/>
            <person name="Sitrit Y."/>
            <person name="Splivallo R."/>
            <person name="Traeger S."/>
            <person name="Wang M."/>
            <person name="Zifcakova L."/>
            <person name="Wipf D."/>
            <person name="Zambonelli A."/>
            <person name="Paolocci F."/>
            <person name="Nowrousian M."/>
            <person name="Ottonello S."/>
            <person name="Baldrian P."/>
            <person name="Spatafora J.W."/>
            <person name="Henrissat B."/>
            <person name="Nagy L.G."/>
            <person name="Aury J.M."/>
            <person name="Wincker P."/>
            <person name="Grigoriev I.V."/>
            <person name="Bonfante P."/>
            <person name="Martin F.M."/>
        </authorList>
    </citation>
    <scope>NUCLEOTIDE SEQUENCE [LARGE SCALE GENOMIC DNA]</scope>
    <source>
        <strain evidence="3 4">CCBAS932</strain>
    </source>
</reference>
<evidence type="ECO:0000256" key="1">
    <source>
        <dbReference type="SAM" id="MobiDB-lite"/>
    </source>
</evidence>